<dbReference type="EC" id="3.5.4.4" evidence="3"/>
<feature type="domain" description="Adenosine deaminase" evidence="7">
    <location>
        <begin position="3"/>
        <end position="328"/>
    </location>
</feature>
<dbReference type="Gene3D" id="3.20.20.140">
    <property type="entry name" value="Metal-dependent hydrolases"/>
    <property type="match status" value="1"/>
</dbReference>
<evidence type="ECO:0000313" key="9">
    <source>
        <dbReference type="Proteomes" id="UP001524435"/>
    </source>
</evidence>
<gene>
    <name evidence="8" type="primary">add</name>
    <name evidence="8" type="ORF">NE663_00950</name>
</gene>
<comment type="similarity">
    <text evidence="2">Belongs to the metallo-dependent hydrolases superfamily. Adenosine and AMP deaminases family.</text>
</comment>
<evidence type="ECO:0000259" key="7">
    <source>
        <dbReference type="Pfam" id="PF00962"/>
    </source>
</evidence>
<keyword evidence="4" id="KW-0479">Metal-binding</keyword>
<evidence type="ECO:0000256" key="4">
    <source>
        <dbReference type="ARBA" id="ARBA00022723"/>
    </source>
</evidence>
<evidence type="ECO:0000256" key="3">
    <source>
        <dbReference type="ARBA" id="ARBA00012784"/>
    </source>
</evidence>
<evidence type="ECO:0000313" key="8">
    <source>
        <dbReference type="EMBL" id="MCQ5120825.1"/>
    </source>
</evidence>
<evidence type="ECO:0000256" key="1">
    <source>
        <dbReference type="ARBA" id="ARBA00001947"/>
    </source>
</evidence>
<dbReference type="InterPro" id="IPR032466">
    <property type="entry name" value="Metal_Hydrolase"/>
</dbReference>
<dbReference type="PANTHER" id="PTHR11409:SF43">
    <property type="entry name" value="ADENOSINE DEAMINASE"/>
    <property type="match status" value="1"/>
</dbReference>
<dbReference type="Pfam" id="PF00962">
    <property type="entry name" value="A_deaminase"/>
    <property type="match status" value="1"/>
</dbReference>
<accession>A0ABT1SI91</accession>
<evidence type="ECO:0000256" key="2">
    <source>
        <dbReference type="ARBA" id="ARBA00006676"/>
    </source>
</evidence>
<keyword evidence="5 8" id="KW-0378">Hydrolase</keyword>
<dbReference type="EMBL" id="JANGCH010000001">
    <property type="protein sequence ID" value="MCQ5120825.1"/>
    <property type="molecule type" value="Genomic_DNA"/>
</dbReference>
<dbReference type="GO" id="GO:0016787">
    <property type="term" value="F:hydrolase activity"/>
    <property type="evidence" value="ECO:0007669"/>
    <property type="project" value="UniProtKB-KW"/>
</dbReference>
<dbReference type="RefSeq" id="WP_256197262.1">
    <property type="nucleotide sequence ID" value="NZ_CALVCM010000017.1"/>
</dbReference>
<comment type="caution">
    <text evidence="8">The sequence shown here is derived from an EMBL/GenBank/DDBJ whole genome shotgun (WGS) entry which is preliminary data.</text>
</comment>
<dbReference type="InterPro" id="IPR006330">
    <property type="entry name" value="Ado/ade_deaminase"/>
</dbReference>
<keyword evidence="6" id="KW-0862">Zinc</keyword>
<dbReference type="NCBIfam" id="TIGR01430">
    <property type="entry name" value="aden_deam"/>
    <property type="match status" value="1"/>
</dbReference>
<organism evidence="8 9">
    <name type="scientific">Massilicoli timonensis</name>
    <dbReference type="NCBI Taxonomy" id="2015901"/>
    <lineage>
        <taxon>Bacteria</taxon>
        <taxon>Bacillati</taxon>
        <taxon>Bacillota</taxon>
        <taxon>Erysipelotrichia</taxon>
        <taxon>Erysipelotrichales</taxon>
        <taxon>Erysipelotrichaceae</taxon>
        <taxon>Massilicoli</taxon>
    </lineage>
</organism>
<evidence type="ECO:0000256" key="6">
    <source>
        <dbReference type="ARBA" id="ARBA00022833"/>
    </source>
</evidence>
<protein>
    <recommendedName>
        <fullName evidence="3">adenosine deaminase</fullName>
        <ecNumber evidence="3">3.5.4.4</ecNumber>
    </recommendedName>
</protein>
<dbReference type="Proteomes" id="UP001524435">
    <property type="component" value="Unassembled WGS sequence"/>
</dbReference>
<name>A0ABT1SI91_9FIRM</name>
<evidence type="ECO:0000256" key="5">
    <source>
        <dbReference type="ARBA" id="ARBA00022801"/>
    </source>
</evidence>
<dbReference type="InterPro" id="IPR001365">
    <property type="entry name" value="A_deaminase_dom"/>
</dbReference>
<keyword evidence="9" id="KW-1185">Reference proteome</keyword>
<proteinExistence type="inferred from homology"/>
<dbReference type="PANTHER" id="PTHR11409">
    <property type="entry name" value="ADENOSINE DEAMINASE"/>
    <property type="match status" value="1"/>
</dbReference>
<comment type="cofactor">
    <cofactor evidence="1">
        <name>Zn(2+)</name>
        <dbReference type="ChEBI" id="CHEBI:29105"/>
    </cofactor>
</comment>
<reference evidence="8 9" key="1">
    <citation type="submission" date="2022-06" db="EMBL/GenBank/DDBJ databases">
        <title>Isolation of gut microbiota from human fecal samples.</title>
        <authorList>
            <person name="Pamer E.G."/>
            <person name="Barat B."/>
            <person name="Waligurski E."/>
            <person name="Medina S."/>
            <person name="Paddock L."/>
            <person name="Mostad J."/>
        </authorList>
    </citation>
    <scope>NUCLEOTIDE SEQUENCE [LARGE SCALE GENOMIC DNA]</scope>
    <source>
        <strain evidence="8 9">DFI.6.1</strain>
    </source>
</reference>
<dbReference type="SUPFAM" id="SSF51556">
    <property type="entry name" value="Metallo-dependent hydrolases"/>
    <property type="match status" value="1"/>
</dbReference>
<sequence>MKKVELHVHIDGSVRVHSAWEMALERGLHLAENEADFQKLMQVKEDCTSLAEYLACFDPVLAILQDPDAIYRCTYELIEDLAKDDVIYAEIRFAPAQHTKKGASQEAILQSALRAIEDARHDFPAIRVNLILCMMVLKDFAFTQADNEETLRLAIAYHQKGVCALDLAGAEGAVPLKAYMPYFMEAKLNALPYTIHAGENPYPQHVETALIMGAKRIGHGIAAAMDPYVMKLLKEKQVPLEICFSSNLHSQVAKADTHPFRTLLDHGIAVTINTDNRTISNTTLAKEYELLKKYMGCSEEELRACNHTAIQNAFLSPEEKAALYQQLDA</sequence>